<reference evidence="2" key="2">
    <citation type="submission" date="2025-08" db="UniProtKB">
        <authorList>
            <consortium name="RefSeq"/>
        </authorList>
    </citation>
    <scope>IDENTIFICATION</scope>
    <source>
        <tissue evidence="2">Leaf</tissue>
    </source>
</reference>
<name>A0AC58RVE6_TOBAC</name>
<sequence>MDYAKLLKPCILNAAMHERALEVDPIPLRRATILNGEPMVKFIEAEVERMDVIEGLQYAVVGKLSYSWPDMQQLHKIIPLQCGIKAHYIKDKNGNEYQLKPLIYDSKFKAGEENPKAIAWISFPRLLPTFFVKECLFCLASAVGKPLHLDMATINKTRPSCARVNVLVDLLADLPKKVRMDIINEANGTTRSEWVNIQYDMLPKYCKNCKLQGHDQFECWKLHPELYVEKEKSKEAVNYKEQNMNNQQPLMILSSGKVVGNATAPAFNPNSVGIESTNGAVDTSPKGSEKAAHKSKESTSKWVQKAFKGTAGVRTVGVNTSCQDIPSHDTLVDKELAQNPANQTDENNFPNLKERVQWSGGRLWSEQREVDSDEEEVPDGAPIDEEHVLEDKMCPNVSNKIWAFIDKVFEVTIMYNMVQQLTLRLFHTESHVELVLTLVYAKCDAIERIELWDSLYVMARDMDVPWLVGGDFNVIWDEEEKFGGLPVSLKEIDDFRHCINTCNLFDLGFKGSIFTWWNGRVEDDCIFKSLDKCLANVEFQQTFPGIEHASFKEVVKENWKADLSASPYTLFNHKLKKLKKALSVWSKTTFGDIFQKIESMEEVVLVHEKEFEANPTKMNRERLQRVQAELIKVLVLEEKYWQQKAGMTWFKEGDRNTKFFHVQVKGRRKRLQLSRIQNSQGVWIEEVEEIVADAIKFFEEQFTETMVPSSFHIIDHIPNLIDMDQNSELIRQPTKNEVKSAVFRLNGDSAGGSGGFTGKFYHSCWDIIGDDMFDMVRAFFNGHDLPKCVTHTNLVLLPKKKEVTTFFDLRPISLSNFSNKVISRVIHERLVSVLPHLISEEQAGFVKGRSIVENTLLAQEIVKDMRLRTKAGPNVIMKLDMTKAYDRLSWLFLTKSSKGVKQGDPFSPTLFILVAEALSRGLNSLHQNLYFCGFGMPKWSPKINHLAYVDDTIIFSSSDATSLRLIMEILYVYENASGQLVSKSKSVVYLHHLSDIEVVNKVERITWIKRRKLEYYQPMITKVLDRLQSWKGKLLSIGGRAILIANVLQSMPMQLLSALEERVDIGLLGIHYACHVKRGIGFRSLHDVSKALFCKLWCNFHTKPSLWSSFMSQKYCKKHNAVIIPWRQGLGALYFLVPPKCGINEDIHNVFDVVEGRNWNVDRLLEVLPEEFALHIEEKIKPPTVDNVIDIPF</sequence>
<dbReference type="Proteomes" id="UP000790787">
    <property type="component" value="Chromosome 8"/>
</dbReference>
<accession>A0AC58RVE6</accession>
<reference evidence="1" key="1">
    <citation type="journal article" date="2014" name="Nat. Commun.">
        <title>The tobacco genome sequence and its comparison with those of tomato and potato.</title>
        <authorList>
            <person name="Sierro N."/>
            <person name="Battey J.N."/>
            <person name="Ouadi S."/>
            <person name="Bakaher N."/>
            <person name="Bovet L."/>
            <person name="Willig A."/>
            <person name="Goepfert S."/>
            <person name="Peitsch M.C."/>
            <person name="Ivanov N.V."/>
        </authorList>
    </citation>
    <scope>NUCLEOTIDE SEQUENCE [LARGE SCALE GENOMIC DNA]</scope>
</reference>
<proteinExistence type="predicted"/>
<keyword evidence="1" id="KW-1185">Reference proteome</keyword>
<evidence type="ECO:0000313" key="2">
    <source>
        <dbReference type="RefSeq" id="XP_075076693.1"/>
    </source>
</evidence>
<protein>
    <submittedName>
        <fullName evidence="2">Uncharacterized protein LOC142163319</fullName>
    </submittedName>
</protein>
<evidence type="ECO:0000313" key="1">
    <source>
        <dbReference type="Proteomes" id="UP000790787"/>
    </source>
</evidence>
<dbReference type="RefSeq" id="XP_075076693.1">
    <property type="nucleotide sequence ID" value="XM_075220592.1"/>
</dbReference>
<gene>
    <name evidence="2" type="primary">LOC142163319</name>
</gene>
<organism evidence="1 2">
    <name type="scientific">Nicotiana tabacum</name>
    <name type="common">Common tobacco</name>
    <dbReference type="NCBI Taxonomy" id="4097"/>
    <lineage>
        <taxon>Eukaryota</taxon>
        <taxon>Viridiplantae</taxon>
        <taxon>Streptophyta</taxon>
        <taxon>Embryophyta</taxon>
        <taxon>Tracheophyta</taxon>
        <taxon>Spermatophyta</taxon>
        <taxon>Magnoliopsida</taxon>
        <taxon>eudicotyledons</taxon>
        <taxon>Gunneridae</taxon>
        <taxon>Pentapetalae</taxon>
        <taxon>asterids</taxon>
        <taxon>lamiids</taxon>
        <taxon>Solanales</taxon>
        <taxon>Solanaceae</taxon>
        <taxon>Nicotianoideae</taxon>
        <taxon>Nicotianeae</taxon>
        <taxon>Nicotiana</taxon>
    </lineage>
</organism>